<feature type="non-terminal residue" evidence="2">
    <location>
        <position position="1"/>
    </location>
</feature>
<dbReference type="NCBIfam" id="TIGR01640">
    <property type="entry name" value="F_box_assoc_1"/>
    <property type="match status" value="1"/>
</dbReference>
<dbReference type="Proteomes" id="UP000836841">
    <property type="component" value="Chromosome 1"/>
</dbReference>
<dbReference type="PANTHER" id="PTHR31111:SF61">
    <property type="entry name" value="F-BOX DOMAIN-CONTAINING PROTEIN"/>
    <property type="match status" value="1"/>
</dbReference>
<proteinExistence type="predicted"/>
<protein>
    <recommendedName>
        <fullName evidence="1">F-box domain-containing protein</fullName>
    </recommendedName>
</protein>
<dbReference type="EMBL" id="OU466857">
    <property type="protein sequence ID" value="CAH2036389.1"/>
    <property type="molecule type" value="Genomic_DNA"/>
</dbReference>
<accession>A0AAU9R983</accession>
<sequence>TLKPDMANRIEYLTPQMSGNPMDSGDKERNRFSYELKMLEHSHSNLVTVNQWSLLDQDLMSLGKPLKIWVWLGRTSIFSGSEHNQLEWKVPLYFCYATPETLQPLWIFHKQLTDQVRRFSGELGFLHQHVTTETPVSLPQLLNGVSPETMTTVGYNIPLDLMVEILLRLPAKSLDRFRFVSKTWCSVIRSRQFADAFMSLSLSRPRLLLSVNNEGDDQLMFFCSPHQSSSFSSSSSMVTAKSNTLTIPKVRSDDCMFQSNSVRGFVCCSLRCRFAVCNPNTGQVVVLPEDYNPISQSKALYMYLGYDPVKDQYKVLRLKMKTCSDKAISHSVCTLGGQLSSSSWRRIESNISYYYCEYNGVCIDGVVYYEASLEPCGNYVVVSSFDVASEQLRLIKTPEKMVAYLTNYLGKLAAYDYSKDDRIVLWVLDDVENQVWSKKTLVFSSFTHSLFLKRGLNFAGMSAAGEIVYCPRRYSDPMELLSYDVEKKVERRVRLVVGGIGDSCDGACFTYASVSCCFVDNIIYL</sequence>
<dbReference type="InterPro" id="IPR017451">
    <property type="entry name" value="F-box-assoc_interact_dom"/>
</dbReference>
<dbReference type="InterPro" id="IPR036047">
    <property type="entry name" value="F-box-like_dom_sf"/>
</dbReference>
<dbReference type="AlphaFoldDB" id="A0AAU9R983"/>
<feature type="domain" description="F-box" evidence="1">
    <location>
        <begin position="151"/>
        <end position="200"/>
    </location>
</feature>
<name>A0AAU9R983_THLAR</name>
<reference evidence="2 3" key="1">
    <citation type="submission" date="2022-03" db="EMBL/GenBank/DDBJ databases">
        <authorList>
            <person name="Nunn A."/>
            <person name="Chopra R."/>
            <person name="Nunn A."/>
            <person name="Contreras Garrido A."/>
        </authorList>
    </citation>
    <scope>NUCLEOTIDE SEQUENCE [LARGE SCALE GENOMIC DNA]</scope>
</reference>
<dbReference type="SMART" id="SM00256">
    <property type="entry name" value="FBOX"/>
    <property type="match status" value="1"/>
</dbReference>
<evidence type="ECO:0000313" key="3">
    <source>
        <dbReference type="Proteomes" id="UP000836841"/>
    </source>
</evidence>
<dbReference type="CDD" id="cd22157">
    <property type="entry name" value="F-box_AtFBW1-like"/>
    <property type="match status" value="1"/>
</dbReference>
<dbReference type="PANTHER" id="PTHR31111">
    <property type="entry name" value="BNAA05G37150D PROTEIN-RELATED"/>
    <property type="match status" value="1"/>
</dbReference>
<evidence type="ECO:0000313" key="2">
    <source>
        <dbReference type="EMBL" id="CAH2036389.1"/>
    </source>
</evidence>
<organism evidence="2 3">
    <name type="scientific">Thlaspi arvense</name>
    <name type="common">Field penny-cress</name>
    <dbReference type="NCBI Taxonomy" id="13288"/>
    <lineage>
        <taxon>Eukaryota</taxon>
        <taxon>Viridiplantae</taxon>
        <taxon>Streptophyta</taxon>
        <taxon>Embryophyta</taxon>
        <taxon>Tracheophyta</taxon>
        <taxon>Spermatophyta</taxon>
        <taxon>Magnoliopsida</taxon>
        <taxon>eudicotyledons</taxon>
        <taxon>Gunneridae</taxon>
        <taxon>Pentapetalae</taxon>
        <taxon>rosids</taxon>
        <taxon>malvids</taxon>
        <taxon>Brassicales</taxon>
        <taxon>Brassicaceae</taxon>
        <taxon>Thlaspideae</taxon>
        <taxon>Thlaspi</taxon>
    </lineage>
</organism>
<dbReference type="InterPro" id="IPR013187">
    <property type="entry name" value="F-box-assoc_dom_typ3"/>
</dbReference>
<keyword evidence="3" id="KW-1185">Reference proteome</keyword>
<gene>
    <name evidence="2" type="ORF">TAV2_LOCUS2332</name>
</gene>
<dbReference type="Pfam" id="PF00646">
    <property type="entry name" value="F-box"/>
    <property type="match status" value="1"/>
</dbReference>
<dbReference type="PROSITE" id="PS50181">
    <property type="entry name" value="FBOX"/>
    <property type="match status" value="1"/>
</dbReference>
<dbReference type="SUPFAM" id="SSF81383">
    <property type="entry name" value="F-box domain"/>
    <property type="match status" value="1"/>
</dbReference>
<dbReference type="Pfam" id="PF08268">
    <property type="entry name" value="FBA_3"/>
    <property type="match status" value="1"/>
</dbReference>
<evidence type="ECO:0000259" key="1">
    <source>
        <dbReference type="PROSITE" id="PS50181"/>
    </source>
</evidence>
<dbReference type="InterPro" id="IPR001810">
    <property type="entry name" value="F-box_dom"/>
</dbReference>